<dbReference type="SMART" id="SM00419">
    <property type="entry name" value="HTH_CRP"/>
    <property type="match status" value="1"/>
</dbReference>
<dbReference type="KEGG" id="bana:BARAN1_1136"/>
<dbReference type="PANTHER" id="PTHR24567:SF74">
    <property type="entry name" value="HTH-TYPE TRANSCRIPTIONAL REGULATOR ARCR"/>
    <property type="match status" value="1"/>
</dbReference>
<feature type="domain" description="HTH crp-type" evidence="5">
    <location>
        <begin position="138"/>
        <end position="211"/>
    </location>
</feature>
<organism evidence="6 7">
    <name type="scientific">Candidatus Bipolaricaulis anaerobius</name>
    <dbReference type="NCBI Taxonomy" id="2026885"/>
    <lineage>
        <taxon>Bacteria</taxon>
        <taxon>Candidatus Bipolaricaulota</taxon>
        <taxon>Candidatus Bipolaricaulia</taxon>
        <taxon>Candidatus Bipolaricaulales</taxon>
        <taxon>Candidatus Bipolaricaulaceae</taxon>
        <taxon>Candidatus Bipolaricaulis</taxon>
    </lineage>
</organism>
<dbReference type="PROSITE" id="PS50042">
    <property type="entry name" value="CNMP_BINDING_3"/>
    <property type="match status" value="1"/>
</dbReference>
<dbReference type="InterPro" id="IPR018490">
    <property type="entry name" value="cNMP-bd_dom_sf"/>
</dbReference>
<dbReference type="CDD" id="cd00038">
    <property type="entry name" value="CAP_ED"/>
    <property type="match status" value="1"/>
</dbReference>
<dbReference type="GO" id="GO:0005829">
    <property type="term" value="C:cytosol"/>
    <property type="evidence" value="ECO:0007669"/>
    <property type="project" value="TreeGrafter"/>
</dbReference>
<protein>
    <submittedName>
        <fullName evidence="6">Transcriptional regulator, Crp/Fnr family</fullName>
    </submittedName>
</protein>
<evidence type="ECO:0000313" key="6">
    <source>
        <dbReference type="EMBL" id="SQD93160.1"/>
    </source>
</evidence>
<name>A0A2X3L2X0_9BACT</name>
<dbReference type="InterPro" id="IPR050397">
    <property type="entry name" value="Env_Response_Regulators"/>
</dbReference>
<dbReference type="EMBL" id="LS483254">
    <property type="protein sequence ID" value="SQD93160.1"/>
    <property type="molecule type" value="Genomic_DNA"/>
</dbReference>
<dbReference type="Pfam" id="PF00027">
    <property type="entry name" value="cNMP_binding"/>
    <property type="match status" value="1"/>
</dbReference>
<dbReference type="Gene3D" id="2.60.120.10">
    <property type="entry name" value="Jelly Rolls"/>
    <property type="match status" value="1"/>
</dbReference>
<gene>
    <name evidence="6" type="ORF">BARAN1_1136</name>
</gene>
<dbReference type="OrthoDB" id="9798601at2"/>
<keyword evidence="7" id="KW-1185">Reference proteome</keyword>
<evidence type="ECO:0000256" key="2">
    <source>
        <dbReference type="ARBA" id="ARBA00023125"/>
    </source>
</evidence>
<keyword evidence="3" id="KW-0804">Transcription</keyword>
<evidence type="ECO:0000256" key="3">
    <source>
        <dbReference type="ARBA" id="ARBA00023163"/>
    </source>
</evidence>
<evidence type="ECO:0000259" key="4">
    <source>
        <dbReference type="PROSITE" id="PS50042"/>
    </source>
</evidence>
<keyword evidence="1" id="KW-0805">Transcription regulation</keyword>
<dbReference type="PROSITE" id="PS51063">
    <property type="entry name" value="HTH_CRP_2"/>
    <property type="match status" value="1"/>
</dbReference>
<keyword evidence="2" id="KW-0238">DNA-binding</keyword>
<dbReference type="GO" id="GO:0003677">
    <property type="term" value="F:DNA binding"/>
    <property type="evidence" value="ECO:0007669"/>
    <property type="project" value="UniProtKB-KW"/>
</dbReference>
<evidence type="ECO:0000259" key="5">
    <source>
        <dbReference type="PROSITE" id="PS51063"/>
    </source>
</evidence>
<reference evidence="7" key="1">
    <citation type="submission" date="2018-05" db="EMBL/GenBank/DDBJ databases">
        <authorList>
            <person name="Hao L."/>
        </authorList>
    </citation>
    <scope>NUCLEOTIDE SEQUENCE [LARGE SCALE GENOMIC DNA]</scope>
</reference>
<dbReference type="AlphaFoldDB" id="A0A2X3L2X0"/>
<dbReference type="RefSeq" id="WP_122031563.1">
    <property type="nucleotide sequence ID" value="NZ_LS483254.1"/>
</dbReference>
<accession>A0A2X3L2X0</accession>
<evidence type="ECO:0000256" key="1">
    <source>
        <dbReference type="ARBA" id="ARBA00023015"/>
    </source>
</evidence>
<proteinExistence type="predicted"/>
<evidence type="ECO:0000313" key="7">
    <source>
        <dbReference type="Proteomes" id="UP000249818"/>
    </source>
</evidence>
<dbReference type="InterPro" id="IPR000595">
    <property type="entry name" value="cNMP-bd_dom"/>
</dbReference>
<dbReference type="PANTHER" id="PTHR24567">
    <property type="entry name" value="CRP FAMILY TRANSCRIPTIONAL REGULATORY PROTEIN"/>
    <property type="match status" value="1"/>
</dbReference>
<dbReference type="SMART" id="SM00100">
    <property type="entry name" value="cNMP"/>
    <property type="match status" value="1"/>
</dbReference>
<dbReference type="InterPro" id="IPR036390">
    <property type="entry name" value="WH_DNA-bd_sf"/>
</dbReference>
<dbReference type="InterPro" id="IPR014710">
    <property type="entry name" value="RmlC-like_jellyroll"/>
</dbReference>
<sequence>METTQTRNLLTRDDPIWTTGDRLRVLARETVYHPGTPSTAMYLVEEGRVKLSYLHPSGKRITLALRGPGEVFGQMAIVGEKRRRHHAEALEDTELVRVEKDAFLLAARQRPEVYSALLGVFGLWVQELEEIVEDLAFRDIQTRLSRQLLRLSNEYGVKTKSGIMIGFRLTHRDLAEMIGSARENTTVVLNRFEREGILDKRRYQIVIKDLEGLKEKCQS</sequence>
<dbReference type="InterPro" id="IPR012318">
    <property type="entry name" value="HTH_CRP"/>
</dbReference>
<dbReference type="SUPFAM" id="SSF51206">
    <property type="entry name" value="cAMP-binding domain-like"/>
    <property type="match status" value="1"/>
</dbReference>
<dbReference type="SUPFAM" id="SSF46785">
    <property type="entry name" value="Winged helix' DNA-binding domain"/>
    <property type="match status" value="1"/>
</dbReference>
<dbReference type="GO" id="GO:0003700">
    <property type="term" value="F:DNA-binding transcription factor activity"/>
    <property type="evidence" value="ECO:0007669"/>
    <property type="project" value="TreeGrafter"/>
</dbReference>
<feature type="domain" description="Cyclic nucleotide-binding" evidence="4">
    <location>
        <begin position="29"/>
        <end position="103"/>
    </location>
</feature>
<dbReference type="Proteomes" id="UP000249818">
    <property type="component" value="Chromosome BARAN1"/>
</dbReference>
<dbReference type="Pfam" id="PF13545">
    <property type="entry name" value="HTH_Crp_2"/>
    <property type="match status" value="1"/>
</dbReference>